<protein>
    <submittedName>
        <fullName evidence="1">Uncharacterized protein</fullName>
    </submittedName>
</protein>
<dbReference type="InterPro" id="IPR014807">
    <property type="entry name" value="Coa1"/>
</dbReference>
<dbReference type="PANTHER" id="PTHR35114">
    <property type="entry name" value="CYTOCHROME OXIDASE COMPLEX ASSEMBLY PROTEIN"/>
    <property type="match status" value="1"/>
</dbReference>
<reference evidence="1 2" key="2">
    <citation type="journal article" date="2017" name="Front. Plant Sci.">
        <title>Gene Classification and Mining of Molecular Markers Useful in Red Clover (Trifolium pratense) Breeding.</title>
        <authorList>
            <person name="Istvanek J."/>
            <person name="Dluhosova J."/>
            <person name="Dluhos P."/>
            <person name="Patkova L."/>
            <person name="Nedelnik J."/>
            <person name="Repkova J."/>
        </authorList>
    </citation>
    <scope>NUCLEOTIDE SEQUENCE [LARGE SCALE GENOMIC DNA]</scope>
    <source>
        <strain evidence="2">cv. Tatra</strain>
        <tissue evidence="1">Young leaves</tissue>
    </source>
</reference>
<name>A0A2K3NYZ0_TRIPR</name>
<reference evidence="1 2" key="1">
    <citation type="journal article" date="2014" name="Am. J. Bot.">
        <title>Genome assembly and annotation for red clover (Trifolium pratense; Fabaceae).</title>
        <authorList>
            <person name="Istvanek J."/>
            <person name="Jaros M."/>
            <person name="Krenek A."/>
            <person name="Repkova J."/>
        </authorList>
    </citation>
    <scope>NUCLEOTIDE SEQUENCE [LARGE SCALE GENOMIC DNA]</scope>
    <source>
        <strain evidence="2">cv. Tatra</strain>
        <tissue evidence="1">Young leaves</tissue>
    </source>
</reference>
<dbReference type="Pfam" id="PF08695">
    <property type="entry name" value="Coa1"/>
    <property type="match status" value="1"/>
</dbReference>
<dbReference type="PANTHER" id="PTHR35114:SF1">
    <property type="entry name" value="CYTOCHROME OXIDASE COMPLEX ASSEMBLY PROTEIN"/>
    <property type="match status" value="1"/>
</dbReference>
<organism evidence="1 2">
    <name type="scientific">Trifolium pratense</name>
    <name type="common">Red clover</name>
    <dbReference type="NCBI Taxonomy" id="57577"/>
    <lineage>
        <taxon>Eukaryota</taxon>
        <taxon>Viridiplantae</taxon>
        <taxon>Streptophyta</taxon>
        <taxon>Embryophyta</taxon>
        <taxon>Tracheophyta</taxon>
        <taxon>Spermatophyta</taxon>
        <taxon>Magnoliopsida</taxon>
        <taxon>eudicotyledons</taxon>
        <taxon>Gunneridae</taxon>
        <taxon>Pentapetalae</taxon>
        <taxon>rosids</taxon>
        <taxon>fabids</taxon>
        <taxon>Fabales</taxon>
        <taxon>Fabaceae</taxon>
        <taxon>Papilionoideae</taxon>
        <taxon>50 kb inversion clade</taxon>
        <taxon>NPAAA clade</taxon>
        <taxon>Hologalegina</taxon>
        <taxon>IRL clade</taxon>
        <taxon>Trifolieae</taxon>
        <taxon>Trifolium</taxon>
    </lineage>
</organism>
<comment type="caution">
    <text evidence="1">The sequence shown here is derived from an EMBL/GenBank/DDBJ whole genome shotgun (WGS) entry which is preliminary data.</text>
</comment>
<dbReference type="Proteomes" id="UP000236291">
    <property type="component" value="Unassembled WGS sequence"/>
</dbReference>
<sequence>MENPERGMGGLYGSWKENFKVNHFDKRTVNENSAVADPKQQGLSLIMCRELDIKQQRPDTFIKFEGVAVTAASEKCNTMEVSGHCAPVHCYTHAKDAVKNVDEQQSKYFGRKAVSFVLITITGGVALSALDDLSIYHGCSSKAMEDASKNQAIIDAIGEPIVKGPWYNASLAVAHKRQSVSCSFPVSGPRGSGVLQLKAVRNGDDTWSSFFLPRDWDILIMDALLHVPGNEEKQQTLRINLSHKLSPSTACTECVACPSQRSEAKLSSNQ</sequence>
<accession>A0A2K3NYZ0</accession>
<gene>
    <name evidence="1" type="ORF">L195_g004763</name>
</gene>
<evidence type="ECO:0000313" key="2">
    <source>
        <dbReference type="Proteomes" id="UP000236291"/>
    </source>
</evidence>
<dbReference type="EMBL" id="ASHM01002385">
    <property type="protein sequence ID" value="PNY08248.1"/>
    <property type="molecule type" value="Genomic_DNA"/>
</dbReference>
<proteinExistence type="predicted"/>
<dbReference type="AlphaFoldDB" id="A0A2K3NYZ0"/>
<evidence type="ECO:0000313" key="1">
    <source>
        <dbReference type="EMBL" id="PNY08248.1"/>
    </source>
</evidence>
<dbReference type="STRING" id="57577.A0A2K3NYZ0"/>